<sequence length="161" mass="16578">MAGRRRGGQVVDHHRQWPITDDLATLRDDIQRFAGQAGLAGARLDDLVIAANEAAINVLEHGGGAGTLAMSTDGAVLAVEVADEVGTLSPAAVPGRRPTGRSVRGFGLWLMGELCDSVTIEQVPGRSTIRLSMNLDTGHLDTGGPAAGAGAAPVRGNVRPI</sequence>
<evidence type="ECO:0000256" key="1">
    <source>
        <dbReference type="ARBA" id="ARBA00022527"/>
    </source>
</evidence>
<dbReference type="InterPro" id="IPR003594">
    <property type="entry name" value="HATPase_dom"/>
</dbReference>
<accession>A0A5J5K5C8</accession>
<reference evidence="3 4" key="1">
    <citation type="submission" date="2019-09" db="EMBL/GenBank/DDBJ databases">
        <title>Screening of Novel Bioactive Compounds from Soil-Associated.</title>
        <authorList>
            <person name="Gong X."/>
        </authorList>
    </citation>
    <scope>NUCLEOTIDE SEQUENCE [LARGE SCALE GENOMIC DNA]</scope>
    <source>
        <strain evidence="3 4">Gxj-6</strain>
    </source>
</reference>
<comment type="caution">
    <text evidence="3">The sequence shown here is derived from an EMBL/GenBank/DDBJ whole genome shotgun (WGS) entry which is preliminary data.</text>
</comment>
<evidence type="ECO:0000259" key="2">
    <source>
        <dbReference type="Pfam" id="PF13581"/>
    </source>
</evidence>
<keyword evidence="1" id="KW-0723">Serine/threonine-protein kinase</keyword>
<dbReference type="Proteomes" id="UP000327011">
    <property type="component" value="Unassembled WGS sequence"/>
</dbReference>
<protein>
    <submittedName>
        <fullName evidence="3">ATP-binding protein</fullName>
    </submittedName>
</protein>
<dbReference type="EMBL" id="VYTZ01000004">
    <property type="protein sequence ID" value="KAA9378820.1"/>
    <property type="molecule type" value="Genomic_DNA"/>
</dbReference>
<gene>
    <name evidence="3" type="ORF">F5972_11275</name>
</gene>
<dbReference type="PANTHER" id="PTHR35526:SF3">
    <property type="entry name" value="ANTI-SIGMA-F FACTOR RSBW"/>
    <property type="match status" value="1"/>
</dbReference>
<dbReference type="PANTHER" id="PTHR35526">
    <property type="entry name" value="ANTI-SIGMA-F FACTOR RSBW-RELATED"/>
    <property type="match status" value="1"/>
</dbReference>
<name>A0A5J5K5C8_9ACTN</name>
<dbReference type="CDD" id="cd16936">
    <property type="entry name" value="HATPase_RsbW-like"/>
    <property type="match status" value="1"/>
</dbReference>
<keyword evidence="4" id="KW-1185">Reference proteome</keyword>
<dbReference type="Pfam" id="PF13581">
    <property type="entry name" value="HATPase_c_2"/>
    <property type="match status" value="1"/>
</dbReference>
<dbReference type="InterPro" id="IPR050267">
    <property type="entry name" value="Anti-sigma-factor_SerPK"/>
</dbReference>
<dbReference type="AlphaFoldDB" id="A0A5J5K5C8"/>
<keyword evidence="3" id="KW-0547">Nucleotide-binding</keyword>
<keyword evidence="1" id="KW-0808">Transferase</keyword>
<organism evidence="3 4">
    <name type="scientific">Microbispora cellulosiformans</name>
    <dbReference type="NCBI Taxonomy" id="2614688"/>
    <lineage>
        <taxon>Bacteria</taxon>
        <taxon>Bacillati</taxon>
        <taxon>Actinomycetota</taxon>
        <taxon>Actinomycetes</taxon>
        <taxon>Streptosporangiales</taxon>
        <taxon>Streptosporangiaceae</taxon>
        <taxon>Microbispora</taxon>
    </lineage>
</organism>
<evidence type="ECO:0000313" key="4">
    <source>
        <dbReference type="Proteomes" id="UP000327011"/>
    </source>
</evidence>
<dbReference type="GO" id="GO:0005524">
    <property type="term" value="F:ATP binding"/>
    <property type="evidence" value="ECO:0007669"/>
    <property type="project" value="UniProtKB-KW"/>
</dbReference>
<proteinExistence type="predicted"/>
<dbReference type="InterPro" id="IPR036890">
    <property type="entry name" value="HATPase_C_sf"/>
</dbReference>
<dbReference type="GO" id="GO:0004674">
    <property type="term" value="F:protein serine/threonine kinase activity"/>
    <property type="evidence" value="ECO:0007669"/>
    <property type="project" value="UniProtKB-KW"/>
</dbReference>
<feature type="domain" description="Histidine kinase/HSP90-like ATPase" evidence="2">
    <location>
        <begin position="21"/>
        <end position="132"/>
    </location>
</feature>
<dbReference type="Gene3D" id="3.30.565.10">
    <property type="entry name" value="Histidine kinase-like ATPase, C-terminal domain"/>
    <property type="match status" value="1"/>
</dbReference>
<evidence type="ECO:0000313" key="3">
    <source>
        <dbReference type="EMBL" id="KAA9378820.1"/>
    </source>
</evidence>
<keyword evidence="3" id="KW-0067">ATP-binding</keyword>
<keyword evidence="1" id="KW-0418">Kinase</keyword>